<keyword evidence="11" id="KW-1185">Reference proteome</keyword>
<keyword evidence="1" id="KW-0813">Transport</keyword>
<evidence type="ECO:0000256" key="2">
    <source>
        <dbReference type="ARBA" id="ARBA00022714"/>
    </source>
</evidence>
<dbReference type="InterPro" id="IPR052371">
    <property type="entry name" value="BFD-associated_ferredoxin"/>
</dbReference>
<dbReference type="EMBL" id="JXSL01000020">
    <property type="protein sequence ID" value="KIL99992.1"/>
    <property type="molecule type" value="Genomic_DNA"/>
</dbReference>
<evidence type="ECO:0000256" key="4">
    <source>
        <dbReference type="ARBA" id="ARBA00022982"/>
    </source>
</evidence>
<reference evidence="10 11" key="1">
    <citation type="submission" date="2015-01" db="EMBL/GenBank/DDBJ databases">
        <title>Genome Sequence of Magnetospirillum magnetotacticum Strain MS-1.</title>
        <authorList>
            <person name="Marinov G.K."/>
            <person name="Smalley M.D."/>
            <person name="DeSalvo G."/>
        </authorList>
    </citation>
    <scope>NUCLEOTIDE SEQUENCE [LARGE SCALE GENOMIC DNA]</scope>
    <source>
        <strain evidence="10 11">MS-1</strain>
    </source>
</reference>
<sequence>MYVCLCHGFTDRQVRAAVVEGAGSPQAVFRHFDSKPRCGKCVSTVRELVDESKGGCGGGSGGCPCGKRG</sequence>
<keyword evidence="2" id="KW-0001">2Fe-2S</keyword>
<dbReference type="PANTHER" id="PTHR37424:SF1">
    <property type="entry name" value="BACTERIOFERRITIN-ASSOCIATED FERREDOXIN"/>
    <property type="match status" value="1"/>
</dbReference>
<gene>
    <name evidence="10" type="ORF">CCC_02781</name>
</gene>
<evidence type="ECO:0000259" key="9">
    <source>
        <dbReference type="Pfam" id="PF04324"/>
    </source>
</evidence>
<evidence type="ECO:0000256" key="6">
    <source>
        <dbReference type="ARBA" id="ARBA00023014"/>
    </source>
</evidence>
<evidence type="ECO:0000256" key="7">
    <source>
        <dbReference type="ARBA" id="ARBA00039386"/>
    </source>
</evidence>
<keyword evidence="6" id="KW-0411">Iron-sulfur</keyword>
<protein>
    <recommendedName>
        <fullName evidence="7">Bacterioferritin-associated ferredoxin</fullName>
    </recommendedName>
</protein>
<dbReference type="InterPro" id="IPR041854">
    <property type="entry name" value="BFD-like_2Fe2S-bd_dom_sf"/>
</dbReference>
<organism evidence="10 11">
    <name type="scientific">Paramagnetospirillum magnetotacticum MS-1</name>
    <dbReference type="NCBI Taxonomy" id="272627"/>
    <lineage>
        <taxon>Bacteria</taxon>
        <taxon>Pseudomonadati</taxon>
        <taxon>Pseudomonadota</taxon>
        <taxon>Alphaproteobacteria</taxon>
        <taxon>Rhodospirillales</taxon>
        <taxon>Magnetospirillaceae</taxon>
        <taxon>Paramagnetospirillum</taxon>
    </lineage>
</organism>
<evidence type="ECO:0000313" key="10">
    <source>
        <dbReference type="EMBL" id="KIL99992.1"/>
    </source>
</evidence>
<dbReference type="AlphaFoldDB" id="A0A0C2UER5"/>
<keyword evidence="5" id="KW-0408">Iron</keyword>
<evidence type="ECO:0000313" key="11">
    <source>
        <dbReference type="Proteomes" id="UP000031971"/>
    </source>
</evidence>
<dbReference type="OrthoDB" id="7428628at2"/>
<dbReference type="Gene3D" id="1.10.10.1100">
    <property type="entry name" value="BFD-like [2Fe-2S]-binding domain"/>
    <property type="match status" value="1"/>
</dbReference>
<dbReference type="RefSeq" id="WP_009868084.1">
    <property type="nucleotide sequence ID" value="NZ_JXSL01000020.1"/>
</dbReference>
<feature type="domain" description="BFD-like [2Fe-2S]-binding" evidence="9">
    <location>
        <begin position="2"/>
        <end position="51"/>
    </location>
</feature>
<dbReference type="PANTHER" id="PTHR37424">
    <property type="entry name" value="BACTERIOFERRITIN-ASSOCIATED FERREDOXIN"/>
    <property type="match status" value="1"/>
</dbReference>
<dbReference type="Pfam" id="PF04324">
    <property type="entry name" value="Fer2_BFD"/>
    <property type="match status" value="1"/>
</dbReference>
<evidence type="ECO:0000256" key="1">
    <source>
        <dbReference type="ARBA" id="ARBA00022448"/>
    </source>
</evidence>
<dbReference type="InterPro" id="IPR007419">
    <property type="entry name" value="BFD-like_2Fe2S-bd_dom"/>
</dbReference>
<evidence type="ECO:0000256" key="8">
    <source>
        <dbReference type="ARBA" id="ARBA00046332"/>
    </source>
</evidence>
<comment type="caution">
    <text evidence="10">The sequence shown here is derived from an EMBL/GenBank/DDBJ whole genome shotgun (WGS) entry which is preliminary data.</text>
</comment>
<proteinExistence type="inferred from homology"/>
<keyword evidence="4" id="KW-0249">Electron transport</keyword>
<name>A0A0C2UER5_PARME</name>
<accession>A0A0C2UER5</accession>
<dbReference type="GO" id="GO:0046872">
    <property type="term" value="F:metal ion binding"/>
    <property type="evidence" value="ECO:0007669"/>
    <property type="project" value="UniProtKB-KW"/>
</dbReference>
<dbReference type="Proteomes" id="UP000031971">
    <property type="component" value="Unassembled WGS sequence"/>
</dbReference>
<dbReference type="GO" id="GO:0051537">
    <property type="term" value="F:2 iron, 2 sulfur cluster binding"/>
    <property type="evidence" value="ECO:0007669"/>
    <property type="project" value="UniProtKB-KW"/>
</dbReference>
<evidence type="ECO:0000256" key="3">
    <source>
        <dbReference type="ARBA" id="ARBA00022723"/>
    </source>
</evidence>
<evidence type="ECO:0000256" key="5">
    <source>
        <dbReference type="ARBA" id="ARBA00023004"/>
    </source>
</evidence>
<dbReference type="STRING" id="272627.CCC_02781"/>
<comment type="similarity">
    <text evidence="8">Belongs to the Bfd family.</text>
</comment>
<keyword evidence="3" id="KW-0479">Metal-binding</keyword>